<dbReference type="InterPro" id="IPR018146">
    <property type="entry name" value="Glyoxalase_1_CS"/>
</dbReference>
<reference evidence="4" key="1">
    <citation type="journal article" date="2019" name="Int. J. Syst. Evol. Microbiol.">
        <title>The Global Catalogue of Microorganisms (GCM) 10K type strain sequencing project: providing services to taxonomists for standard genome sequencing and annotation.</title>
        <authorList>
            <consortium name="The Broad Institute Genomics Platform"/>
            <consortium name="The Broad Institute Genome Sequencing Center for Infectious Disease"/>
            <person name="Wu L."/>
            <person name="Ma J."/>
        </authorList>
    </citation>
    <scope>NUCLEOTIDE SEQUENCE [LARGE SCALE GENOMIC DNA]</scope>
    <source>
        <strain evidence="4">NBRC 106396</strain>
    </source>
</reference>
<comment type="caution">
    <text evidence="3">The sequence shown here is derived from an EMBL/GenBank/DDBJ whole genome shotgun (WGS) entry which is preliminary data.</text>
</comment>
<feature type="domain" description="VOC" evidence="2">
    <location>
        <begin position="4"/>
        <end position="123"/>
    </location>
</feature>
<accession>A0ABW2NM33</accession>
<keyword evidence="4" id="KW-1185">Reference proteome</keyword>
<dbReference type="Gene3D" id="3.10.180.10">
    <property type="entry name" value="2,3-Dihydroxybiphenyl 1,2-Dioxygenase, domain 1"/>
    <property type="match status" value="1"/>
</dbReference>
<protein>
    <submittedName>
        <fullName evidence="3">VOC family protein</fullName>
    </submittedName>
</protein>
<proteinExistence type="predicted"/>
<evidence type="ECO:0000313" key="3">
    <source>
        <dbReference type="EMBL" id="MFC7371687.1"/>
    </source>
</evidence>
<dbReference type="InterPro" id="IPR051785">
    <property type="entry name" value="MMCE/EMCE_epimerase"/>
</dbReference>
<dbReference type="PANTHER" id="PTHR43048:SF3">
    <property type="entry name" value="METHYLMALONYL-COA EPIMERASE, MITOCHONDRIAL"/>
    <property type="match status" value="1"/>
</dbReference>
<dbReference type="PANTHER" id="PTHR43048">
    <property type="entry name" value="METHYLMALONYL-COA EPIMERASE"/>
    <property type="match status" value="1"/>
</dbReference>
<dbReference type="SUPFAM" id="SSF54593">
    <property type="entry name" value="Glyoxalase/Bleomycin resistance protein/Dihydroxybiphenyl dioxygenase"/>
    <property type="match status" value="1"/>
</dbReference>
<dbReference type="InterPro" id="IPR029068">
    <property type="entry name" value="Glyas_Bleomycin-R_OHBP_Dase"/>
</dbReference>
<dbReference type="EMBL" id="JBHTCP010000014">
    <property type="protein sequence ID" value="MFC7371687.1"/>
    <property type="molecule type" value="Genomic_DNA"/>
</dbReference>
<name>A0ABW2NM33_9BACL</name>
<dbReference type="InterPro" id="IPR004360">
    <property type="entry name" value="Glyas_Fos-R_dOase_dom"/>
</dbReference>
<dbReference type="PROSITE" id="PS51819">
    <property type="entry name" value="VOC"/>
    <property type="match status" value="1"/>
</dbReference>
<evidence type="ECO:0000259" key="2">
    <source>
        <dbReference type="PROSITE" id="PS51819"/>
    </source>
</evidence>
<sequence length="125" mass="14174">MIKGIEHTGIMVSDLESSLEFYCGILGLELIDRYMHPSAGVELAFLGLEGKVLVELIGGYPPEVYTEGKVHHVAFLVDHIGEKLDTLRTKGVKLKDEQPIELPTGYYFFFYGPDGEYLEFFERKQ</sequence>
<dbReference type="RefSeq" id="WP_379748517.1">
    <property type="nucleotide sequence ID" value="NZ_JBHTCP010000014.1"/>
</dbReference>
<evidence type="ECO:0000313" key="4">
    <source>
        <dbReference type="Proteomes" id="UP001596549"/>
    </source>
</evidence>
<dbReference type="Proteomes" id="UP001596549">
    <property type="component" value="Unassembled WGS sequence"/>
</dbReference>
<gene>
    <name evidence="3" type="ORF">ACFQPF_08360</name>
</gene>
<dbReference type="PROSITE" id="PS00934">
    <property type="entry name" value="GLYOXALASE_I_1"/>
    <property type="match status" value="1"/>
</dbReference>
<organism evidence="3 4">
    <name type="scientific">Fictibacillus iocasae</name>
    <dbReference type="NCBI Taxonomy" id="2715437"/>
    <lineage>
        <taxon>Bacteria</taxon>
        <taxon>Bacillati</taxon>
        <taxon>Bacillota</taxon>
        <taxon>Bacilli</taxon>
        <taxon>Bacillales</taxon>
        <taxon>Fictibacillaceae</taxon>
        <taxon>Fictibacillus</taxon>
    </lineage>
</organism>
<dbReference type="InterPro" id="IPR037523">
    <property type="entry name" value="VOC_core"/>
</dbReference>
<evidence type="ECO:0000256" key="1">
    <source>
        <dbReference type="ARBA" id="ARBA00022723"/>
    </source>
</evidence>
<keyword evidence="1" id="KW-0479">Metal-binding</keyword>
<dbReference type="Pfam" id="PF00903">
    <property type="entry name" value="Glyoxalase"/>
    <property type="match status" value="1"/>
</dbReference>
<dbReference type="CDD" id="cd06587">
    <property type="entry name" value="VOC"/>
    <property type="match status" value="1"/>
</dbReference>